<dbReference type="RefSeq" id="WP_172163458.1">
    <property type="nucleotide sequence ID" value="NZ_WOEZ01000050.1"/>
</dbReference>
<accession>A0A972NMP0</accession>
<name>A0A972NMP0_9BURK</name>
<comment type="caution">
    <text evidence="1">The sequence shown here is derived from an EMBL/GenBank/DDBJ whole genome shotgun (WGS) entry which is preliminary data.</text>
</comment>
<keyword evidence="2" id="KW-1185">Reference proteome</keyword>
<protein>
    <submittedName>
        <fullName evidence="1">Uncharacterized protein</fullName>
    </submittedName>
</protein>
<evidence type="ECO:0000313" key="1">
    <source>
        <dbReference type="EMBL" id="NPT55103.1"/>
    </source>
</evidence>
<sequence length="49" mass="5484">MKALFAKRLRPASVFKRKLAQMPFKLADLVWIVVKQAGVTAAPPAKRPH</sequence>
<evidence type="ECO:0000313" key="2">
    <source>
        <dbReference type="Proteomes" id="UP000655523"/>
    </source>
</evidence>
<proteinExistence type="predicted"/>
<organism evidence="1 2">
    <name type="scientific">Paraburkholderia elongata</name>
    <dbReference type="NCBI Taxonomy" id="2675747"/>
    <lineage>
        <taxon>Bacteria</taxon>
        <taxon>Pseudomonadati</taxon>
        <taxon>Pseudomonadota</taxon>
        <taxon>Betaproteobacteria</taxon>
        <taxon>Burkholderiales</taxon>
        <taxon>Burkholderiaceae</taxon>
        <taxon>Paraburkholderia</taxon>
    </lineage>
</organism>
<dbReference type="Proteomes" id="UP000655523">
    <property type="component" value="Unassembled WGS sequence"/>
</dbReference>
<reference evidence="1 2" key="1">
    <citation type="submission" date="2019-11" db="EMBL/GenBank/DDBJ databases">
        <title>Metabolism of dissolved organic matter in forest soils.</title>
        <authorList>
            <person name="Cyle K.T."/>
            <person name="Wilhelm R.C."/>
            <person name="Martinez C.E."/>
        </authorList>
    </citation>
    <scope>NUCLEOTIDE SEQUENCE [LARGE SCALE GENOMIC DNA]</scope>
    <source>
        <strain evidence="1 2">5N</strain>
    </source>
</reference>
<gene>
    <name evidence="1" type="ORF">GNZ13_10950</name>
</gene>
<dbReference type="AlphaFoldDB" id="A0A972NMP0"/>
<dbReference type="EMBL" id="WOEZ01000050">
    <property type="protein sequence ID" value="NPT55103.1"/>
    <property type="molecule type" value="Genomic_DNA"/>
</dbReference>